<evidence type="ECO:0000313" key="2">
    <source>
        <dbReference type="Proteomes" id="UP000886501"/>
    </source>
</evidence>
<reference evidence="1" key="1">
    <citation type="submission" date="2019-10" db="EMBL/GenBank/DDBJ databases">
        <authorList>
            <consortium name="DOE Joint Genome Institute"/>
            <person name="Kuo A."/>
            <person name="Miyauchi S."/>
            <person name="Kiss E."/>
            <person name="Drula E."/>
            <person name="Kohler A."/>
            <person name="Sanchez-Garcia M."/>
            <person name="Andreopoulos B."/>
            <person name="Barry K.W."/>
            <person name="Bonito G."/>
            <person name="Buee M."/>
            <person name="Carver A."/>
            <person name="Chen C."/>
            <person name="Cichocki N."/>
            <person name="Clum A."/>
            <person name="Culley D."/>
            <person name="Crous P.W."/>
            <person name="Fauchery L."/>
            <person name="Girlanda M."/>
            <person name="Hayes R."/>
            <person name="Keri Z."/>
            <person name="Labutti K."/>
            <person name="Lipzen A."/>
            <person name="Lombard V."/>
            <person name="Magnuson J."/>
            <person name="Maillard F."/>
            <person name="Morin E."/>
            <person name="Murat C."/>
            <person name="Nolan M."/>
            <person name="Ohm R."/>
            <person name="Pangilinan J."/>
            <person name="Pereira M."/>
            <person name="Perotto S."/>
            <person name="Peter M."/>
            <person name="Riley R."/>
            <person name="Sitrit Y."/>
            <person name="Stielow B."/>
            <person name="Szollosi G."/>
            <person name="Zifcakova L."/>
            <person name="Stursova M."/>
            <person name="Spatafora J.W."/>
            <person name="Tedersoo L."/>
            <person name="Vaario L.-M."/>
            <person name="Yamada A."/>
            <person name="Yan M."/>
            <person name="Wang P."/>
            <person name="Xu J."/>
            <person name="Bruns T."/>
            <person name="Baldrian P."/>
            <person name="Vilgalys R."/>
            <person name="Henrissat B."/>
            <person name="Grigoriev I.V."/>
            <person name="Hibbett D."/>
            <person name="Nagy L.G."/>
            <person name="Martin F.M."/>
        </authorList>
    </citation>
    <scope>NUCLEOTIDE SEQUENCE</scope>
    <source>
        <strain evidence="1">P2</strain>
    </source>
</reference>
<keyword evidence="2" id="KW-1185">Reference proteome</keyword>
<evidence type="ECO:0000313" key="1">
    <source>
        <dbReference type="EMBL" id="KAF9648479.1"/>
    </source>
</evidence>
<sequence>MQDIEKGTPVPLASFSVPWVEPRVNKGVRRGIDGSPSWGPRSFTNASPGWSREPPVYPGNGQDKRCRRGGGKVWPLVADKVKIISER</sequence>
<accession>A0ACB6ZFZ2</accession>
<reference evidence="1" key="2">
    <citation type="journal article" date="2020" name="Nat. Commun.">
        <title>Large-scale genome sequencing of mycorrhizal fungi provides insights into the early evolution of symbiotic traits.</title>
        <authorList>
            <person name="Miyauchi S."/>
            <person name="Kiss E."/>
            <person name="Kuo A."/>
            <person name="Drula E."/>
            <person name="Kohler A."/>
            <person name="Sanchez-Garcia M."/>
            <person name="Morin E."/>
            <person name="Andreopoulos B."/>
            <person name="Barry K.W."/>
            <person name="Bonito G."/>
            <person name="Buee M."/>
            <person name="Carver A."/>
            <person name="Chen C."/>
            <person name="Cichocki N."/>
            <person name="Clum A."/>
            <person name="Culley D."/>
            <person name="Crous P.W."/>
            <person name="Fauchery L."/>
            <person name="Girlanda M."/>
            <person name="Hayes R.D."/>
            <person name="Keri Z."/>
            <person name="LaButti K."/>
            <person name="Lipzen A."/>
            <person name="Lombard V."/>
            <person name="Magnuson J."/>
            <person name="Maillard F."/>
            <person name="Murat C."/>
            <person name="Nolan M."/>
            <person name="Ohm R.A."/>
            <person name="Pangilinan J."/>
            <person name="Pereira M.F."/>
            <person name="Perotto S."/>
            <person name="Peter M."/>
            <person name="Pfister S."/>
            <person name="Riley R."/>
            <person name="Sitrit Y."/>
            <person name="Stielow J.B."/>
            <person name="Szollosi G."/>
            <person name="Zifcakova L."/>
            <person name="Stursova M."/>
            <person name="Spatafora J.W."/>
            <person name="Tedersoo L."/>
            <person name="Vaario L.M."/>
            <person name="Yamada A."/>
            <person name="Yan M."/>
            <person name="Wang P."/>
            <person name="Xu J."/>
            <person name="Bruns T."/>
            <person name="Baldrian P."/>
            <person name="Vilgalys R."/>
            <person name="Dunand C."/>
            <person name="Henrissat B."/>
            <person name="Grigoriev I.V."/>
            <person name="Hibbett D."/>
            <person name="Nagy L.G."/>
            <person name="Martin F.M."/>
        </authorList>
    </citation>
    <scope>NUCLEOTIDE SEQUENCE</scope>
    <source>
        <strain evidence="1">P2</strain>
    </source>
</reference>
<protein>
    <submittedName>
        <fullName evidence="1">Uncharacterized protein</fullName>
    </submittedName>
</protein>
<dbReference type="Proteomes" id="UP000886501">
    <property type="component" value="Unassembled WGS sequence"/>
</dbReference>
<gene>
    <name evidence="1" type="ORF">BDM02DRAFT_3115397</name>
</gene>
<organism evidence="1 2">
    <name type="scientific">Thelephora ganbajun</name>
    <name type="common">Ganba fungus</name>
    <dbReference type="NCBI Taxonomy" id="370292"/>
    <lineage>
        <taxon>Eukaryota</taxon>
        <taxon>Fungi</taxon>
        <taxon>Dikarya</taxon>
        <taxon>Basidiomycota</taxon>
        <taxon>Agaricomycotina</taxon>
        <taxon>Agaricomycetes</taxon>
        <taxon>Thelephorales</taxon>
        <taxon>Thelephoraceae</taxon>
        <taxon>Thelephora</taxon>
    </lineage>
</organism>
<dbReference type="EMBL" id="MU118013">
    <property type="protein sequence ID" value="KAF9648479.1"/>
    <property type="molecule type" value="Genomic_DNA"/>
</dbReference>
<comment type="caution">
    <text evidence="1">The sequence shown here is derived from an EMBL/GenBank/DDBJ whole genome shotgun (WGS) entry which is preliminary data.</text>
</comment>
<name>A0ACB6ZFZ2_THEGA</name>
<proteinExistence type="predicted"/>